<name>A0A518G0T6_9BACT</name>
<reference evidence="8 9" key="1">
    <citation type="submission" date="2019-02" db="EMBL/GenBank/DDBJ databases">
        <title>Deep-cultivation of Planctomycetes and their phenomic and genomic characterization uncovers novel biology.</title>
        <authorList>
            <person name="Wiegand S."/>
            <person name="Jogler M."/>
            <person name="Boedeker C."/>
            <person name="Pinto D."/>
            <person name="Vollmers J."/>
            <person name="Rivas-Marin E."/>
            <person name="Kohn T."/>
            <person name="Peeters S.H."/>
            <person name="Heuer A."/>
            <person name="Rast P."/>
            <person name="Oberbeckmann S."/>
            <person name="Bunk B."/>
            <person name="Jeske O."/>
            <person name="Meyerdierks A."/>
            <person name="Storesund J.E."/>
            <person name="Kallscheuer N."/>
            <person name="Luecker S."/>
            <person name="Lage O.M."/>
            <person name="Pohl T."/>
            <person name="Merkel B.J."/>
            <person name="Hornburger P."/>
            <person name="Mueller R.-W."/>
            <person name="Bruemmer F."/>
            <person name="Labrenz M."/>
            <person name="Spormann A.M."/>
            <person name="Op den Camp H."/>
            <person name="Overmann J."/>
            <person name="Amann R."/>
            <person name="Jetten M.S.M."/>
            <person name="Mascher T."/>
            <person name="Medema M.H."/>
            <person name="Devos D.P."/>
            <person name="Kaster A.-K."/>
            <person name="Ovreas L."/>
            <person name="Rohde M."/>
            <person name="Galperin M.Y."/>
            <person name="Jogler C."/>
        </authorList>
    </citation>
    <scope>NUCLEOTIDE SEQUENCE [LARGE SCALE GENOMIC DNA]</scope>
    <source>
        <strain evidence="8 9">Q31a</strain>
    </source>
</reference>
<dbReference type="Proteomes" id="UP000318017">
    <property type="component" value="Chromosome"/>
</dbReference>
<dbReference type="InterPro" id="IPR050986">
    <property type="entry name" value="GutQ/KpsF_isomerases"/>
</dbReference>
<dbReference type="OrthoDB" id="9762536at2"/>
<dbReference type="InterPro" id="IPR046348">
    <property type="entry name" value="SIS_dom_sf"/>
</dbReference>
<dbReference type="InterPro" id="IPR046342">
    <property type="entry name" value="CBS_dom_sf"/>
</dbReference>
<dbReference type="Pfam" id="PF01380">
    <property type="entry name" value="SIS"/>
    <property type="match status" value="1"/>
</dbReference>
<dbReference type="InterPro" id="IPR000644">
    <property type="entry name" value="CBS_dom"/>
</dbReference>
<evidence type="ECO:0000256" key="2">
    <source>
        <dbReference type="ARBA" id="ARBA00022737"/>
    </source>
</evidence>
<dbReference type="FunFam" id="3.40.50.10490:FF:000011">
    <property type="entry name" value="Arabinose 5-phosphate isomerase"/>
    <property type="match status" value="1"/>
</dbReference>
<protein>
    <submittedName>
        <fullName evidence="8">Arabinose 5-phosphate isomerase KdsD</fullName>
        <ecNumber evidence="8">5.3.1.13</ecNumber>
    </submittedName>
</protein>
<dbReference type="PROSITE" id="PS51371">
    <property type="entry name" value="CBS"/>
    <property type="match status" value="2"/>
</dbReference>
<feature type="region of interest" description="Disordered" evidence="5">
    <location>
        <begin position="356"/>
        <end position="392"/>
    </location>
</feature>
<dbReference type="GO" id="GO:0097367">
    <property type="term" value="F:carbohydrate derivative binding"/>
    <property type="evidence" value="ECO:0007669"/>
    <property type="project" value="InterPro"/>
</dbReference>
<dbReference type="Gene3D" id="3.10.580.10">
    <property type="entry name" value="CBS-domain"/>
    <property type="match status" value="1"/>
</dbReference>
<dbReference type="EC" id="5.3.1.13" evidence="8"/>
<accession>A0A518G0T6</accession>
<keyword evidence="8" id="KW-0413">Isomerase</keyword>
<evidence type="ECO:0000256" key="1">
    <source>
        <dbReference type="ARBA" id="ARBA00008165"/>
    </source>
</evidence>
<organism evidence="8 9">
    <name type="scientific">Aureliella helgolandensis</name>
    <dbReference type="NCBI Taxonomy" id="2527968"/>
    <lineage>
        <taxon>Bacteria</taxon>
        <taxon>Pseudomonadati</taxon>
        <taxon>Planctomycetota</taxon>
        <taxon>Planctomycetia</taxon>
        <taxon>Pirellulales</taxon>
        <taxon>Pirellulaceae</taxon>
        <taxon>Aureliella</taxon>
    </lineage>
</organism>
<dbReference type="RefSeq" id="WP_145073211.1">
    <property type="nucleotide sequence ID" value="NZ_CP036298.1"/>
</dbReference>
<dbReference type="SUPFAM" id="SSF53697">
    <property type="entry name" value="SIS domain"/>
    <property type="match status" value="1"/>
</dbReference>
<dbReference type="Pfam" id="PF00571">
    <property type="entry name" value="CBS"/>
    <property type="match status" value="1"/>
</dbReference>
<dbReference type="PANTHER" id="PTHR42745:SF1">
    <property type="entry name" value="ARABINOSE 5-PHOSPHATE ISOMERASE KDSD"/>
    <property type="match status" value="1"/>
</dbReference>
<dbReference type="CDD" id="cd05014">
    <property type="entry name" value="SIS_Kpsf"/>
    <property type="match status" value="1"/>
</dbReference>
<evidence type="ECO:0000256" key="5">
    <source>
        <dbReference type="SAM" id="MobiDB-lite"/>
    </source>
</evidence>
<dbReference type="GO" id="GO:1901135">
    <property type="term" value="P:carbohydrate derivative metabolic process"/>
    <property type="evidence" value="ECO:0007669"/>
    <property type="project" value="InterPro"/>
</dbReference>
<dbReference type="InterPro" id="IPR035474">
    <property type="entry name" value="SIS_Kpsf"/>
</dbReference>
<evidence type="ECO:0000256" key="4">
    <source>
        <dbReference type="PROSITE-ProRule" id="PRU00703"/>
    </source>
</evidence>
<dbReference type="GO" id="GO:0005975">
    <property type="term" value="P:carbohydrate metabolic process"/>
    <property type="evidence" value="ECO:0007669"/>
    <property type="project" value="InterPro"/>
</dbReference>
<gene>
    <name evidence="8" type="primary">kdsD</name>
    <name evidence="8" type="ORF">Q31a_04170</name>
</gene>
<dbReference type="InterPro" id="IPR004800">
    <property type="entry name" value="KdsD/KpsF-type"/>
</dbReference>
<dbReference type="SMART" id="SM00116">
    <property type="entry name" value="CBS"/>
    <property type="match status" value="2"/>
</dbReference>
<evidence type="ECO:0000313" key="8">
    <source>
        <dbReference type="EMBL" id="QDV22134.1"/>
    </source>
</evidence>
<sequence>MTSTDLAEIRSGMMGMAQKQPEIEVQSPFNITIARGRQILQSEISVLRSVSQGLNDSFARGVELILACRGSVVVCGMGKAGLVGQKLAASLSSTGTPSHFLHPAEALHGDLGSVLPNDVALLLSYSGETEEITRLLPTLGQLTAGSIAITAHASSTLAQAVDVPILLGKHREACALDLAPSSSTTSMMAVGDALALVASEQRGFTRDQFAKFHPAGSLGRRLARIDEIMRPLSDCRLALDSLSVREVMIQVSRPGRRTGAIMLTNDDGQLTGMFTDSDLAKLLERSGYTPLEQCIQDVMTRQVQTISPNARVADAAALLASQKISELPVLGPDRTPLGIVDVTDLLAEFANATPSEDITRELSPTPTESPRILPISNGITSDPKGKHHRGQQ</sequence>
<keyword evidence="3 4" id="KW-0129">CBS domain</keyword>
<dbReference type="Gene3D" id="3.40.50.10490">
    <property type="entry name" value="Glucose-6-phosphate isomerase like protein, domain 1"/>
    <property type="match status" value="1"/>
</dbReference>
<dbReference type="AlphaFoldDB" id="A0A518G0T6"/>
<dbReference type="InterPro" id="IPR001347">
    <property type="entry name" value="SIS_dom"/>
</dbReference>
<evidence type="ECO:0000259" key="7">
    <source>
        <dbReference type="PROSITE" id="PS51464"/>
    </source>
</evidence>
<dbReference type="EMBL" id="CP036298">
    <property type="protein sequence ID" value="QDV22134.1"/>
    <property type="molecule type" value="Genomic_DNA"/>
</dbReference>
<feature type="compositionally biased region" description="Polar residues" evidence="5">
    <location>
        <begin position="356"/>
        <end position="368"/>
    </location>
</feature>
<proteinExistence type="inferred from homology"/>
<keyword evidence="9" id="KW-1185">Reference proteome</keyword>
<evidence type="ECO:0000313" key="9">
    <source>
        <dbReference type="Proteomes" id="UP000318017"/>
    </source>
</evidence>
<dbReference type="NCBIfam" id="TIGR00393">
    <property type="entry name" value="kpsF"/>
    <property type="match status" value="1"/>
</dbReference>
<dbReference type="KEGG" id="ahel:Q31a_04170"/>
<feature type="domain" description="CBS" evidence="6">
    <location>
        <begin position="299"/>
        <end position="355"/>
    </location>
</feature>
<feature type="domain" description="CBS" evidence="6">
    <location>
        <begin position="229"/>
        <end position="291"/>
    </location>
</feature>
<evidence type="ECO:0000259" key="6">
    <source>
        <dbReference type="PROSITE" id="PS51371"/>
    </source>
</evidence>
<dbReference type="GO" id="GO:0019146">
    <property type="term" value="F:arabinose-5-phosphate isomerase activity"/>
    <property type="evidence" value="ECO:0007669"/>
    <property type="project" value="UniProtKB-EC"/>
</dbReference>
<comment type="similarity">
    <text evidence="1">Belongs to the SIS family. GutQ/KpsF subfamily.</text>
</comment>
<evidence type="ECO:0000256" key="3">
    <source>
        <dbReference type="ARBA" id="ARBA00023122"/>
    </source>
</evidence>
<dbReference type="PROSITE" id="PS51464">
    <property type="entry name" value="SIS"/>
    <property type="match status" value="1"/>
</dbReference>
<keyword evidence="2" id="KW-0677">Repeat</keyword>
<dbReference type="PANTHER" id="PTHR42745">
    <property type="match status" value="1"/>
</dbReference>
<feature type="domain" description="SIS" evidence="7">
    <location>
        <begin position="61"/>
        <end position="204"/>
    </location>
</feature>